<dbReference type="InterPro" id="IPR024764">
    <property type="entry name" value="TFIIIC_Znf"/>
</dbReference>
<gene>
    <name evidence="3" type="ORF">BU24DRAFT_443548</name>
</gene>
<accession>A0A6A5XHE6</accession>
<evidence type="ECO:0000313" key="3">
    <source>
        <dbReference type="EMBL" id="KAF2012277.1"/>
    </source>
</evidence>
<dbReference type="Proteomes" id="UP000799778">
    <property type="component" value="Unassembled WGS sequence"/>
</dbReference>
<evidence type="ECO:0000313" key="4">
    <source>
        <dbReference type="Proteomes" id="UP000799778"/>
    </source>
</evidence>
<sequence>MADVTELKSWPACLQAIDWSPDGIIALASDEQVELLFPSTEPLDSDRNISQWRHFPLQIPWFTVEELPVKTPAPQSIYSIGEEISSSFTFGLAWSPPGLAKHRRSALAALTANLVLSLWASDGKPQEEGSWGRRLIINDSIEEYVANSATGNDGTNSLVTEPAERLRLRSRVRTFAWAPLIPSGSTIGTHERWGLHLISVATDDNQVLLMSINSPATTLGLDTAWSADVMCSFSVAPGTTHKANGDLSTFEDLIDEQRYAPHLAWSPWIQTGRTSQSIFAYATNWDVRVRIVTYLDGDLILGEEIVFPDIETKYAGLLKWTPWKDNNKTLSLACFTTTEVVCLSFSVVDGAFVSRSSFKRDGQWDTLSGAVWDVFSHDNPRLHFATQTMTLRSPVSVLELSPDGLKPLDEDSEPHWRKRLASSVSQHSTRFDLKGNSVAKVAGLCISPLGDSIASCHTVHPTDMIEYGTPHDRRTTITISQFGDKNAPLTFQKQPASAEAILYTVRRWIEQNLKSHTLLPKTKDEILEKLLKVYHAPLLTTTTPSEPTTDKDISTLKRTLMITPPTIHDRLEILTTTILTPSPSPSNPTLLPRATIAYRLALALHSPSPPSSSASPLTTTLLASTKAALHLLTTATASPTFSETCTFCASKIPFDDLATATCEARHAFQRCGVSFLSIQAPGAAKYCWDWGGWEEGEWGTYAAGAGGVEDVGPGFHAGGGFVSFVS</sequence>
<dbReference type="RefSeq" id="XP_033380616.1">
    <property type="nucleotide sequence ID" value="XM_033530592.1"/>
</dbReference>
<dbReference type="OrthoDB" id="6021743at2759"/>
<name>A0A6A5XHE6_9PLEO</name>
<dbReference type="Pfam" id="PF12660">
    <property type="entry name" value="zf-TFIIIC"/>
    <property type="match status" value="1"/>
</dbReference>
<evidence type="ECO:0000259" key="1">
    <source>
        <dbReference type="Pfam" id="PF12657"/>
    </source>
</evidence>
<protein>
    <recommendedName>
        <fullName evidence="5">Transcription factor IIIC 90kDa subunit N-terminal domain-containing protein</fullName>
    </recommendedName>
</protein>
<dbReference type="GeneID" id="54287989"/>
<dbReference type="PANTHER" id="PTHR15496">
    <property type="entry name" value="GENERAL TRANSCRIPTION FACTOR 3C POLYPEPTIDE 4 FAMILY"/>
    <property type="match status" value="1"/>
</dbReference>
<dbReference type="PANTHER" id="PTHR15496:SF2">
    <property type="entry name" value="GENERAL TRANSCRIPTION FACTOR 3C POLYPEPTIDE 4"/>
    <property type="match status" value="1"/>
</dbReference>
<dbReference type="AlphaFoldDB" id="A0A6A5XHE6"/>
<reference evidence="3" key="1">
    <citation type="journal article" date="2020" name="Stud. Mycol.">
        <title>101 Dothideomycetes genomes: a test case for predicting lifestyles and emergence of pathogens.</title>
        <authorList>
            <person name="Haridas S."/>
            <person name="Albert R."/>
            <person name="Binder M."/>
            <person name="Bloem J."/>
            <person name="Labutti K."/>
            <person name="Salamov A."/>
            <person name="Andreopoulos B."/>
            <person name="Baker S."/>
            <person name="Barry K."/>
            <person name="Bills G."/>
            <person name="Bluhm B."/>
            <person name="Cannon C."/>
            <person name="Castanera R."/>
            <person name="Culley D."/>
            <person name="Daum C."/>
            <person name="Ezra D."/>
            <person name="Gonzalez J."/>
            <person name="Henrissat B."/>
            <person name="Kuo A."/>
            <person name="Liang C."/>
            <person name="Lipzen A."/>
            <person name="Lutzoni F."/>
            <person name="Magnuson J."/>
            <person name="Mondo S."/>
            <person name="Nolan M."/>
            <person name="Ohm R."/>
            <person name="Pangilinan J."/>
            <person name="Park H.-J."/>
            <person name="Ramirez L."/>
            <person name="Alfaro M."/>
            <person name="Sun H."/>
            <person name="Tritt A."/>
            <person name="Yoshinaga Y."/>
            <person name="Zwiers L.-H."/>
            <person name="Turgeon B."/>
            <person name="Goodwin S."/>
            <person name="Spatafora J."/>
            <person name="Crous P."/>
            <person name="Grigoriev I."/>
        </authorList>
    </citation>
    <scope>NUCLEOTIDE SEQUENCE</scope>
    <source>
        <strain evidence="3">CBS 175.79</strain>
    </source>
</reference>
<dbReference type="GO" id="GO:0000127">
    <property type="term" value="C:transcription factor TFIIIC complex"/>
    <property type="evidence" value="ECO:0007669"/>
    <property type="project" value="InterPro"/>
</dbReference>
<dbReference type="GO" id="GO:0004402">
    <property type="term" value="F:histone acetyltransferase activity"/>
    <property type="evidence" value="ECO:0007669"/>
    <property type="project" value="InterPro"/>
</dbReference>
<keyword evidence="4" id="KW-1185">Reference proteome</keyword>
<feature type="domain" description="Transcription factor IIIC putative zinc-finger" evidence="2">
    <location>
        <begin position="640"/>
        <end position="688"/>
    </location>
</feature>
<dbReference type="EMBL" id="ML978073">
    <property type="protein sequence ID" value="KAF2012277.1"/>
    <property type="molecule type" value="Genomic_DNA"/>
</dbReference>
<proteinExistence type="predicted"/>
<dbReference type="InterPro" id="IPR044230">
    <property type="entry name" value="GTF3C4"/>
</dbReference>
<organism evidence="3 4">
    <name type="scientific">Aaosphaeria arxii CBS 175.79</name>
    <dbReference type="NCBI Taxonomy" id="1450172"/>
    <lineage>
        <taxon>Eukaryota</taxon>
        <taxon>Fungi</taxon>
        <taxon>Dikarya</taxon>
        <taxon>Ascomycota</taxon>
        <taxon>Pezizomycotina</taxon>
        <taxon>Dothideomycetes</taxon>
        <taxon>Pleosporomycetidae</taxon>
        <taxon>Pleosporales</taxon>
        <taxon>Pleosporales incertae sedis</taxon>
        <taxon>Aaosphaeria</taxon>
    </lineage>
</organism>
<evidence type="ECO:0008006" key="5">
    <source>
        <dbReference type="Google" id="ProtNLM"/>
    </source>
</evidence>
<dbReference type="Pfam" id="PF12657">
    <property type="entry name" value="TFIIIC_delta"/>
    <property type="match status" value="1"/>
</dbReference>
<dbReference type="InterPro" id="IPR024761">
    <property type="entry name" value="TFIIIC_delta_N"/>
</dbReference>
<dbReference type="GO" id="GO:0006384">
    <property type="term" value="P:transcription initiation at RNA polymerase III promoter"/>
    <property type="evidence" value="ECO:0007669"/>
    <property type="project" value="InterPro"/>
</dbReference>
<feature type="domain" description="Transcription factor IIIC 90kDa subunit N-terminal" evidence="1">
    <location>
        <begin position="19"/>
        <end position="480"/>
    </location>
</feature>
<evidence type="ECO:0000259" key="2">
    <source>
        <dbReference type="Pfam" id="PF12660"/>
    </source>
</evidence>